<evidence type="ECO:0000313" key="2">
    <source>
        <dbReference type="Proteomes" id="UP001279734"/>
    </source>
</evidence>
<accession>A0AAD3S537</accession>
<organism evidence="1 2">
    <name type="scientific">Nepenthes gracilis</name>
    <name type="common">Slender pitcher plant</name>
    <dbReference type="NCBI Taxonomy" id="150966"/>
    <lineage>
        <taxon>Eukaryota</taxon>
        <taxon>Viridiplantae</taxon>
        <taxon>Streptophyta</taxon>
        <taxon>Embryophyta</taxon>
        <taxon>Tracheophyta</taxon>
        <taxon>Spermatophyta</taxon>
        <taxon>Magnoliopsida</taxon>
        <taxon>eudicotyledons</taxon>
        <taxon>Gunneridae</taxon>
        <taxon>Pentapetalae</taxon>
        <taxon>Caryophyllales</taxon>
        <taxon>Nepenthaceae</taxon>
        <taxon>Nepenthes</taxon>
    </lineage>
</organism>
<proteinExistence type="predicted"/>
<dbReference type="Proteomes" id="UP001279734">
    <property type="component" value="Unassembled WGS sequence"/>
</dbReference>
<dbReference type="AlphaFoldDB" id="A0AAD3S537"/>
<name>A0AAD3S537_NEPGR</name>
<reference evidence="1" key="1">
    <citation type="submission" date="2023-05" db="EMBL/GenBank/DDBJ databases">
        <title>Nepenthes gracilis genome sequencing.</title>
        <authorList>
            <person name="Fukushima K."/>
        </authorList>
    </citation>
    <scope>NUCLEOTIDE SEQUENCE</scope>
    <source>
        <strain evidence="1">SING2019-196</strain>
    </source>
</reference>
<protein>
    <submittedName>
        <fullName evidence="1">Uncharacterized protein</fullName>
    </submittedName>
</protein>
<sequence length="100" mass="11208">MCESDECHAYNEVEMATHVLMGCAKARLLGRRCDTSIDPSPMNTWIKEVPLNKGTEVESYMNMSALWLLGTWRNVVAPNIDFKEEGSAIERVVPLAAHLN</sequence>
<dbReference type="EMBL" id="BSYO01000005">
    <property type="protein sequence ID" value="GMH04307.1"/>
    <property type="molecule type" value="Genomic_DNA"/>
</dbReference>
<comment type="caution">
    <text evidence="1">The sequence shown here is derived from an EMBL/GenBank/DDBJ whole genome shotgun (WGS) entry which is preliminary data.</text>
</comment>
<keyword evidence="2" id="KW-1185">Reference proteome</keyword>
<gene>
    <name evidence="1" type="ORF">Nepgr_006146</name>
</gene>
<evidence type="ECO:0000313" key="1">
    <source>
        <dbReference type="EMBL" id="GMH04307.1"/>
    </source>
</evidence>